<name>D5UW01_TSUPD</name>
<keyword evidence="4 6" id="KW-1133">Transmembrane helix</keyword>
<dbReference type="eggNOG" id="COG1280">
    <property type="taxonomic scope" value="Bacteria"/>
</dbReference>
<keyword evidence="5 6" id="KW-0472">Membrane</keyword>
<protein>
    <submittedName>
        <fullName evidence="7">Lysine exporter protein (LYSE/YGGA)</fullName>
    </submittedName>
</protein>
<proteinExistence type="predicted"/>
<organism evidence="7 8">
    <name type="scientific">Tsukamurella paurometabola (strain ATCC 8368 / DSM 20162 / CCUG 35730 / CIP 100753 / JCM 10117 / KCTC 9821 / NBRC 16120 / NCIMB 702349 / NCTC 13040)</name>
    <name type="common">Corynebacterium paurometabolum</name>
    <dbReference type="NCBI Taxonomy" id="521096"/>
    <lineage>
        <taxon>Bacteria</taxon>
        <taxon>Bacillati</taxon>
        <taxon>Actinomycetota</taxon>
        <taxon>Actinomycetes</taxon>
        <taxon>Mycobacteriales</taxon>
        <taxon>Tsukamurellaceae</taxon>
        <taxon>Tsukamurella</taxon>
    </lineage>
</organism>
<reference evidence="8" key="1">
    <citation type="submission" date="2010-03" db="EMBL/GenBank/DDBJ databases">
        <title>The complete chromosome of Tsukamurella paurometabola DSM 20162.</title>
        <authorList>
            <consortium name="US DOE Joint Genome Institute (JGI-PGF)"/>
            <person name="Lucas S."/>
            <person name="Copeland A."/>
            <person name="Lapidus A."/>
            <person name="Glavina del Rio T."/>
            <person name="Dalin E."/>
            <person name="Tice H."/>
            <person name="Bruce D."/>
            <person name="Goodwin L."/>
            <person name="Pitluck S."/>
            <person name="Kyrpides N."/>
            <person name="Mavromatis K."/>
            <person name="Ivanova N."/>
            <person name="Mikhailova N."/>
            <person name="Munk A.C."/>
            <person name="Brettin T."/>
            <person name="Detter J.C."/>
            <person name="Tapia R."/>
            <person name="Han C."/>
            <person name="Larimer F."/>
            <person name="Land M."/>
            <person name="Hauser L."/>
            <person name="Markowitz V."/>
            <person name="Cheng J.-F."/>
            <person name="Hugenholtz P."/>
            <person name="Woyke T."/>
            <person name="Wu D."/>
            <person name="Jando M."/>
            <person name="Brambilla E."/>
            <person name="Klenk H.-P."/>
            <person name="Eisen J.A."/>
        </authorList>
    </citation>
    <scope>NUCLEOTIDE SEQUENCE [LARGE SCALE GENOMIC DNA]</scope>
    <source>
        <strain evidence="8">ATCC 8368 / DSM 20162 / CCUG 35730 / CIP 100753 / JCM 10117 / KCTC 9821 / NBRC 16120 / NCIMB 702349 / NCTC 13040</strain>
    </source>
</reference>
<evidence type="ECO:0000256" key="6">
    <source>
        <dbReference type="SAM" id="Phobius"/>
    </source>
</evidence>
<sequence length="204" mass="21185">MTMQSALTFAGLCLLLSIVPGPDSLLVLRLSLDRPRAGVMVAVGSSAGSLCWAMAVGFGLAGFISSRPGLVTVLHVLGGVYLVYLGISELARAPLAAEADEEKRSRAERSALTMGLVSCLLNPKVGLFFLLVAPQYAPALDFGSIMMLGVIDALVAFVWLAFLSVTAAAAVQRLASVSAQRRLRLVSGLAIAAIGAMVLVQSLV</sequence>
<keyword evidence="8" id="KW-1185">Reference proteome</keyword>
<dbReference type="AlphaFoldDB" id="D5UW01"/>
<dbReference type="PANTHER" id="PTHR30086:SF20">
    <property type="entry name" value="ARGININE EXPORTER PROTEIN ARGO-RELATED"/>
    <property type="match status" value="1"/>
</dbReference>
<dbReference type="GO" id="GO:0005886">
    <property type="term" value="C:plasma membrane"/>
    <property type="evidence" value="ECO:0007669"/>
    <property type="project" value="UniProtKB-SubCell"/>
</dbReference>
<comment type="subcellular location">
    <subcellularLocation>
        <location evidence="1">Cell membrane</location>
        <topology evidence="1">Multi-pass membrane protein</topology>
    </subcellularLocation>
</comment>
<evidence type="ECO:0000256" key="5">
    <source>
        <dbReference type="ARBA" id="ARBA00023136"/>
    </source>
</evidence>
<dbReference type="KEGG" id="tpr:Tpau_1177"/>
<dbReference type="GO" id="GO:0015171">
    <property type="term" value="F:amino acid transmembrane transporter activity"/>
    <property type="evidence" value="ECO:0007669"/>
    <property type="project" value="TreeGrafter"/>
</dbReference>
<feature type="transmembrane region" description="Helical" evidence="6">
    <location>
        <begin position="40"/>
        <end position="64"/>
    </location>
</feature>
<feature type="transmembrane region" description="Helical" evidence="6">
    <location>
        <begin position="183"/>
        <end position="203"/>
    </location>
</feature>
<feature type="transmembrane region" description="Helical" evidence="6">
    <location>
        <begin position="111"/>
        <end position="133"/>
    </location>
</feature>
<dbReference type="STRING" id="521096.Tpau_1177"/>
<reference evidence="7 8" key="2">
    <citation type="journal article" date="2011" name="Stand. Genomic Sci.">
        <title>Complete genome sequence of Tsukamurella paurometabola type strain (no. 33).</title>
        <authorList>
            <person name="Munk A.C."/>
            <person name="Lapidus A."/>
            <person name="Lucas S."/>
            <person name="Nolan M."/>
            <person name="Tice H."/>
            <person name="Cheng J.F."/>
            <person name="Del Rio T.G."/>
            <person name="Goodwin L."/>
            <person name="Pitluck S."/>
            <person name="Liolios K."/>
            <person name="Huntemann M."/>
            <person name="Ivanova N."/>
            <person name="Mavromatis K."/>
            <person name="Mikhailova N."/>
            <person name="Pati A."/>
            <person name="Chen A."/>
            <person name="Palaniappan K."/>
            <person name="Tapia R."/>
            <person name="Han C."/>
            <person name="Land M."/>
            <person name="Hauser L."/>
            <person name="Chang Y.J."/>
            <person name="Jeffries C.D."/>
            <person name="Brettin T."/>
            <person name="Yasawong M."/>
            <person name="Brambilla E.M."/>
            <person name="Rohde M."/>
            <person name="Sikorski J."/>
            <person name="Goker M."/>
            <person name="Detter J.C."/>
            <person name="Woyke T."/>
            <person name="Bristow J."/>
            <person name="Eisen J.A."/>
            <person name="Markowitz V."/>
            <person name="Hugenholtz P."/>
            <person name="Kyrpides N.C."/>
            <person name="Klenk H.P."/>
        </authorList>
    </citation>
    <scope>NUCLEOTIDE SEQUENCE [LARGE SCALE GENOMIC DNA]</scope>
    <source>
        <strain evidence="8">ATCC 8368 / DSM 20162 / CCUG 35730 / CIP 100753 / JCM 10117 / KCTC 9821 / NBRC 16120 / NCIMB 702349 / NCTC 13040</strain>
    </source>
</reference>
<dbReference type="EMBL" id="CP001966">
    <property type="protein sequence ID" value="ADG77808.1"/>
    <property type="molecule type" value="Genomic_DNA"/>
</dbReference>
<dbReference type="HOGENOM" id="CLU_079569_3_0_11"/>
<dbReference type="InterPro" id="IPR001123">
    <property type="entry name" value="LeuE-type"/>
</dbReference>
<evidence type="ECO:0000313" key="8">
    <source>
        <dbReference type="Proteomes" id="UP000001213"/>
    </source>
</evidence>
<evidence type="ECO:0000256" key="2">
    <source>
        <dbReference type="ARBA" id="ARBA00022475"/>
    </source>
</evidence>
<gene>
    <name evidence="7" type="ordered locus">Tpau_1177</name>
</gene>
<feature type="transmembrane region" description="Helical" evidence="6">
    <location>
        <begin position="6"/>
        <end position="28"/>
    </location>
</feature>
<accession>D5UW01</accession>
<evidence type="ECO:0000256" key="3">
    <source>
        <dbReference type="ARBA" id="ARBA00022692"/>
    </source>
</evidence>
<dbReference type="PANTHER" id="PTHR30086">
    <property type="entry name" value="ARGININE EXPORTER PROTEIN ARGO"/>
    <property type="match status" value="1"/>
</dbReference>
<evidence type="ECO:0000256" key="4">
    <source>
        <dbReference type="ARBA" id="ARBA00022989"/>
    </source>
</evidence>
<feature type="transmembrane region" description="Helical" evidence="6">
    <location>
        <begin position="145"/>
        <end position="171"/>
    </location>
</feature>
<dbReference type="Pfam" id="PF01810">
    <property type="entry name" value="LysE"/>
    <property type="match status" value="1"/>
</dbReference>
<evidence type="ECO:0000256" key="1">
    <source>
        <dbReference type="ARBA" id="ARBA00004651"/>
    </source>
</evidence>
<dbReference type="Proteomes" id="UP000001213">
    <property type="component" value="Chromosome"/>
</dbReference>
<evidence type="ECO:0000313" key="7">
    <source>
        <dbReference type="EMBL" id="ADG77808.1"/>
    </source>
</evidence>
<feature type="transmembrane region" description="Helical" evidence="6">
    <location>
        <begin position="70"/>
        <end position="91"/>
    </location>
</feature>
<keyword evidence="2" id="KW-1003">Cell membrane</keyword>
<keyword evidence="3 6" id="KW-0812">Transmembrane</keyword>